<comment type="cofactor">
    <cofactor evidence="1">
        <name>Mg(2+)</name>
        <dbReference type="ChEBI" id="CHEBI:18420"/>
    </cofactor>
</comment>
<evidence type="ECO:0000256" key="12">
    <source>
        <dbReference type="ARBA" id="ARBA00048418"/>
    </source>
</evidence>
<protein>
    <recommendedName>
        <fullName evidence="3">Small RNA 2'-O-methyltransferase</fullName>
        <ecNumber evidence="11">2.1.1.386</ecNumber>
    </recommendedName>
</protein>
<keyword evidence="10" id="KW-0943">RNA-mediated gene silencing</keyword>
<dbReference type="GO" id="GO:0046872">
    <property type="term" value="F:metal ion binding"/>
    <property type="evidence" value="ECO:0007669"/>
    <property type="project" value="UniProtKB-KW"/>
</dbReference>
<evidence type="ECO:0000256" key="2">
    <source>
        <dbReference type="ARBA" id="ARBA00009026"/>
    </source>
</evidence>
<dbReference type="GO" id="GO:0003723">
    <property type="term" value="F:RNA binding"/>
    <property type="evidence" value="ECO:0007669"/>
    <property type="project" value="UniProtKB-KW"/>
</dbReference>
<keyword evidence="8" id="KW-0460">Magnesium</keyword>
<dbReference type="InterPro" id="IPR036388">
    <property type="entry name" value="WH-like_DNA-bd_sf"/>
</dbReference>
<dbReference type="PANTHER" id="PTHR21404:SF3">
    <property type="entry name" value="SMALL RNA 2'-O-METHYLTRANSFERASE"/>
    <property type="match status" value="1"/>
</dbReference>
<evidence type="ECO:0000313" key="15">
    <source>
        <dbReference type="RefSeq" id="XP_022097446.1"/>
    </source>
</evidence>
<name>A0A8B7Z228_ACAPL</name>
<keyword evidence="14" id="KW-1185">Reference proteome</keyword>
<dbReference type="Gene3D" id="1.10.10.10">
    <property type="entry name" value="Winged helix-like DNA-binding domain superfamily/Winged helix DNA-binding domain"/>
    <property type="match status" value="1"/>
</dbReference>
<evidence type="ECO:0000256" key="7">
    <source>
        <dbReference type="ARBA" id="ARBA00022723"/>
    </source>
</evidence>
<dbReference type="OrthoDB" id="2154311at2759"/>
<dbReference type="GeneID" id="110982946"/>
<evidence type="ECO:0000256" key="8">
    <source>
        <dbReference type="ARBA" id="ARBA00022842"/>
    </source>
</evidence>
<feature type="compositionally biased region" description="Polar residues" evidence="13">
    <location>
        <begin position="421"/>
        <end position="432"/>
    </location>
</feature>
<keyword evidence="4" id="KW-0489">Methyltransferase</keyword>
<dbReference type="FunFam" id="3.40.50.150:FF:000124">
    <property type="entry name" value="HEN methyltransferase 1"/>
    <property type="match status" value="1"/>
</dbReference>
<dbReference type="GO" id="GO:0030422">
    <property type="term" value="P:siRNA processing"/>
    <property type="evidence" value="ECO:0007669"/>
    <property type="project" value="TreeGrafter"/>
</dbReference>
<dbReference type="GO" id="GO:0034587">
    <property type="term" value="P:piRNA processing"/>
    <property type="evidence" value="ECO:0007669"/>
    <property type="project" value="TreeGrafter"/>
</dbReference>
<evidence type="ECO:0000256" key="4">
    <source>
        <dbReference type="ARBA" id="ARBA00022603"/>
    </source>
</evidence>
<dbReference type="AlphaFoldDB" id="A0A8B7Z228"/>
<dbReference type="InterPro" id="IPR026610">
    <property type="entry name" value="Hen1"/>
</dbReference>
<dbReference type="Gene3D" id="3.40.50.150">
    <property type="entry name" value="Vaccinia Virus protein VP39"/>
    <property type="match status" value="1"/>
</dbReference>
<dbReference type="GO" id="GO:0001510">
    <property type="term" value="P:RNA methylation"/>
    <property type="evidence" value="ECO:0007669"/>
    <property type="project" value="InterPro"/>
</dbReference>
<dbReference type="GO" id="GO:0090486">
    <property type="term" value="F:small RNA 2'-O-methyltransferase activity"/>
    <property type="evidence" value="ECO:0007669"/>
    <property type="project" value="UniProtKB-EC"/>
</dbReference>
<evidence type="ECO:0000256" key="5">
    <source>
        <dbReference type="ARBA" id="ARBA00022679"/>
    </source>
</evidence>
<keyword evidence="7" id="KW-0479">Metal-binding</keyword>
<gene>
    <name evidence="15" type="primary">LOC110982946</name>
</gene>
<dbReference type="GO" id="GO:0005634">
    <property type="term" value="C:nucleus"/>
    <property type="evidence" value="ECO:0007669"/>
    <property type="project" value="TreeGrafter"/>
</dbReference>
<organism evidence="14 15">
    <name type="scientific">Acanthaster planci</name>
    <name type="common">Crown-of-thorns starfish</name>
    <dbReference type="NCBI Taxonomy" id="133434"/>
    <lineage>
        <taxon>Eukaryota</taxon>
        <taxon>Metazoa</taxon>
        <taxon>Echinodermata</taxon>
        <taxon>Eleutherozoa</taxon>
        <taxon>Asterozoa</taxon>
        <taxon>Asteroidea</taxon>
        <taxon>Valvatacea</taxon>
        <taxon>Valvatida</taxon>
        <taxon>Acanthasteridae</taxon>
        <taxon>Acanthaster</taxon>
    </lineage>
</organism>
<evidence type="ECO:0000256" key="6">
    <source>
        <dbReference type="ARBA" id="ARBA00022691"/>
    </source>
</evidence>
<proteinExistence type="inferred from homology"/>
<dbReference type="EC" id="2.1.1.386" evidence="11"/>
<keyword evidence="9" id="KW-0694">RNA-binding</keyword>
<sequence length="432" mass="48998">MAEVTEVIEKVWQMLCEESKVKVNVCHVRGLYGTSTQATPNFELKFTPPVSVQRYKAVKNMVKKLQPKKVLDMGCGECCLLRQLKHNDSIEQLTGVDVDGDVLQAHRYLAKPLTWEYLNPRSHPFIVSLYQGSIGEKDSRMLGYDLVLCVEIIEHLYPDTLAAVPEVMFGFMRPQTVVFTTPNADFNVLFPDFQGFRHWDHKFEWSREEFRSWGNQVASDYGYTVTYEGIGAGPPGTEHLGCCTQMAVFTCKSPPKEGSRQHDCSGETPYNLICEVKYPHRAITTTPEEQILKEATFYLRRLCHTARQGHSEGENGGSDNLRSDDGTLKEIEETEEERMVSVSLETLMKFSCLRRVCPSVEKLREVLTSCESMSVSEDGESVLCSIEDHASESGNQSDASSTSETEAQVYERSDSKESDLLSWQQQEESWDW</sequence>
<keyword evidence="5" id="KW-0808">Transferase</keyword>
<feature type="compositionally biased region" description="Polar residues" evidence="13">
    <location>
        <begin position="392"/>
        <end position="406"/>
    </location>
</feature>
<evidence type="ECO:0000256" key="3">
    <source>
        <dbReference type="ARBA" id="ARBA00021330"/>
    </source>
</evidence>
<dbReference type="PANTHER" id="PTHR21404">
    <property type="entry name" value="HEN1"/>
    <property type="match status" value="1"/>
</dbReference>
<dbReference type="InterPro" id="IPR029063">
    <property type="entry name" value="SAM-dependent_MTases_sf"/>
</dbReference>
<evidence type="ECO:0000313" key="14">
    <source>
        <dbReference type="Proteomes" id="UP000694845"/>
    </source>
</evidence>
<comment type="catalytic activity">
    <reaction evidence="12">
        <text>small RNA 3'-end nucleotide + S-adenosyl-L-methionine = small RNA 3'-end 2'-O-methylnucleotide + S-adenosyl-L-homocysteine + H(+)</text>
        <dbReference type="Rhea" id="RHEA:37887"/>
        <dbReference type="Rhea" id="RHEA-COMP:10415"/>
        <dbReference type="Rhea" id="RHEA-COMP:10416"/>
        <dbReference type="ChEBI" id="CHEBI:15378"/>
        <dbReference type="ChEBI" id="CHEBI:57856"/>
        <dbReference type="ChEBI" id="CHEBI:59789"/>
        <dbReference type="ChEBI" id="CHEBI:74896"/>
        <dbReference type="ChEBI" id="CHEBI:74898"/>
        <dbReference type="EC" id="2.1.1.386"/>
    </reaction>
</comment>
<evidence type="ECO:0000256" key="1">
    <source>
        <dbReference type="ARBA" id="ARBA00001946"/>
    </source>
</evidence>
<evidence type="ECO:0000256" key="10">
    <source>
        <dbReference type="ARBA" id="ARBA00023158"/>
    </source>
</evidence>
<dbReference type="GO" id="GO:0005737">
    <property type="term" value="C:cytoplasm"/>
    <property type="evidence" value="ECO:0007669"/>
    <property type="project" value="TreeGrafter"/>
</dbReference>
<dbReference type="Proteomes" id="UP000694845">
    <property type="component" value="Unplaced"/>
</dbReference>
<feature type="compositionally biased region" description="Basic and acidic residues" evidence="13">
    <location>
        <begin position="409"/>
        <end position="419"/>
    </location>
</feature>
<dbReference type="SUPFAM" id="SSF53335">
    <property type="entry name" value="S-adenosyl-L-methionine-dependent methyltransferases"/>
    <property type="match status" value="1"/>
</dbReference>
<evidence type="ECO:0000256" key="11">
    <source>
        <dbReference type="ARBA" id="ARBA00035025"/>
    </source>
</evidence>
<comment type="similarity">
    <text evidence="2">Belongs to the methyltransferase superfamily. HEN1 family.</text>
</comment>
<evidence type="ECO:0000256" key="13">
    <source>
        <dbReference type="SAM" id="MobiDB-lite"/>
    </source>
</evidence>
<feature type="region of interest" description="Disordered" evidence="13">
    <location>
        <begin position="387"/>
        <end position="432"/>
    </location>
</feature>
<accession>A0A8B7Z228</accession>
<dbReference type="KEGG" id="aplc:110982946"/>
<evidence type="ECO:0000256" key="9">
    <source>
        <dbReference type="ARBA" id="ARBA00022884"/>
    </source>
</evidence>
<keyword evidence="6" id="KW-0949">S-adenosyl-L-methionine</keyword>
<dbReference type="RefSeq" id="XP_022097446.1">
    <property type="nucleotide sequence ID" value="XM_022241754.1"/>
</dbReference>
<reference evidence="15" key="1">
    <citation type="submission" date="2025-08" db="UniProtKB">
        <authorList>
            <consortium name="RefSeq"/>
        </authorList>
    </citation>
    <scope>IDENTIFICATION</scope>
</reference>